<dbReference type="AlphaFoldDB" id="A0A086T1W8"/>
<organism evidence="12 13">
    <name type="scientific">Hapsidospora chrysogenum (strain ATCC 11550 / CBS 779.69 / DSM 880 / IAM 14645 / JCM 23072 / IMI 49137)</name>
    <name type="common">Acremonium chrysogenum</name>
    <dbReference type="NCBI Taxonomy" id="857340"/>
    <lineage>
        <taxon>Eukaryota</taxon>
        <taxon>Fungi</taxon>
        <taxon>Dikarya</taxon>
        <taxon>Ascomycota</taxon>
        <taxon>Pezizomycotina</taxon>
        <taxon>Sordariomycetes</taxon>
        <taxon>Hypocreomycetidae</taxon>
        <taxon>Hypocreales</taxon>
        <taxon>Bionectriaceae</taxon>
        <taxon>Hapsidospora</taxon>
    </lineage>
</organism>
<dbReference type="GO" id="GO:0033698">
    <property type="term" value="C:Rpd3L complex"/>
    <property type="evidence" value="ECO:0007669"/>
    <property type="project" value="UniProtKB-ARBA"/>
</dbReference>
<dbReference type="InterPro" id="IPR000286">
    <property type="entry name" value="HDACs"/>
</dbReference>
<feature type="compositionally biased region" description="Basic and acidic residues" evidence="10">
    <location>
        <begin position="551"/>
        <end position="572"/>
    </location>
</feature>
<comment type="similarity">
    <text evidence="9">Belongs to the histone deacetylase family. HD Type 1 subfamily.</text>
</comment>
<keyword evidence="6" id="KW-0805">Transcription regulation</keyword>
<evidence type="ECO:0000256" key="10">
    <source>
        <dbReference type="SAM" id="MobiDB-lite"/>
    </source>
</evidence>
<keyword evidence="8" id="KW-0539">Nucleus</keyword>
<keyword evidence="5" id="KW-0156">Chromatin regulator</keyword>
<dbReference type="Gene3D" id="3.40.800.20">
    <property type="entry name" value="Histone deacetylase domain"/>
    <property type="match status" value="1"/>
</dbReference>
<dbReference type="EMBL" id="JPKY01000071">
    <property type="protein sequence ID" value="KFH43350.1"/>
    <property type="molecule type" value="Genomic_DNA"/>
</dbReference>
<evidence type="ECO:0000256" key="5">
    <source>
        <dbReference type="ARBA" id="ARBA00022853"/>
    </source>
</evidence>
<dbReference type="Proteomes" id="UP000029964">
    <property type="component" value="Unassembled WGS sequence"/>
</dbReference>
<evidence type="ECO:0000256" key="6">
    <source>
        <dbReference type="ARBA" id="ARBA00023015"/>
    </source>
</evidence>
<dbReference type="PRINTS" id="PR01270">
    <property type="entry name" value="HDASUPER"/>
</dbReference>
<dbReference type="GO" id="GO:0070210">
    <property type="term" value="C:Rpd3L-Expanded complex"/>
    <property type="evidence" value="ECO:0007669"/>
    <property type="project" value="TreeGrafter"/>
</dbReference>
<evidence type="ECO:0000256" key="1">
    <source>
        <dbReference type="ARBA" id="ARBA00004123"/>
    </source>
</evidence>
<keyword evidence="13" id="KW-1185">Reference proteome</keyword>
<dbReference type="InterPro" id="IPR023801">
    <property type="entry name" value="His_deacetylse_dom"/>
</dbReference>
<evidence type="ECO:0000256" key="7">
    <source>
        <dbReference type="ARBA" id="ARBA00023163"/>
    </source>
</evidence>
<dbReference type="SUPFAM" id="SSF52768">
    <property type="entry name" value="Arginase/deacetylase"/>
    <property type="match status" value="1"/>
</dbReference>
<dbReference type="InterPro" id="IPR037138">
    <property type="entry name" value="His_deacetylse_dom_sf"/>
</dbReference>
<feature type="region of interest" description="Disordered" evidence="10">
    <location>
        <begin position="310"/>
        <end position="572"/>
    </location>
</feature>
<evidence type="ECO:0000256" key="4">
    <source>
        <dbReference type="ARBA" id="ARBA00022801"/>
    </source>
</evidence>
<dbReference type="InterPro" id="IPR003084">
    <property type="entry name" value="HDAC_I/II"/>
</dbReference>
<keyword evidence="7" id="KW-0804">Transcription</keyword>
<evidence type="ECO:0000259" key="11">
    <source>
        <dbReference type="Pfam" id="PF00850"/>
    </source>
</evidence>
<evidence type="ECO:0000256" key="9">
    <source>
        <dbReference type="ARBA" id="ARBA00061569"/>
    </source>
</evidence>
<feature type="compositionally biased region" description="Basic and acidic residues" evidence="10">
    <location>
        <begin position="346"/>
        <end position="361"/>
    </location>
</feature>
<evidence type="ECO:0000313" key="12">
    <source>
        <dbReference type="EMBL" id="KFH43350.1"/>
    </source>
</evidence>
<comment type="caution">
    <text evidence="12">The sequence shown here is derived from an EMBL/GenBank/DDBJ whole genome shotgun (WGS) entry which is preliminary data.</text>
</comment>
<keyword evidence="4" id="KW-0378">Hydrolase</keyword>
<dbReference type="EC" id="3.5.1.98" evidence="2"/>
<name>A0A086T1W8_HAPC1</name>
<dbReference type="OrthoDB" id="1918432at2759"/>
<sequence>MTQFHTDDYIDFLQKVTPDNMDSYMREQGKYNVGDDCPVFDGLFEFCGISGGGSMEGAARLNRQKCDIAINWAGGLHHAKKSEASGFCYVNDIVLGILELLRFKKRVLYIDIDVHHGDGVEEAFYTTDRVMTVSFHKYGEYFPGTGELRDIGIGQGKHYAVNYPLRDGITDEAYKSIFEPVIENVMKYYQPEAVVLQCGGDSLSGDRLGCFNLSMDGHANCVSYVKSFGLPTLVVGGGGYTMRNVARTWAFETGVLVGQEMDRTLPYNEYYEYYAPDFELNVRSSNMENSNSREYLDKITAAVIDNLRHTGPAPSVQMQDVPRKPFGGMTDEEEAELDDLDEDENKDVRMSERQWEKRVENSAEFEASDDDEMAKSHGATRQNGNKRPFTDYGNEEAENGGEKRTRTAPTSPKDAPETTATDNAHDPNDDTIEEIASAEKNEPEAAQEEDELKEPPKEATDNDGDVGMTDSGPAEDSTTIKKEDGEPEAAPAAPAPEKEDGGNSGDAVTEERKPDESSKETPKEAEAASEKTPQPEEKPKEADAPEAMDVDTEKDKAAETTEEKKETTEASS</sequence>
<dbReference type="PANTHER" id="PTHR10625:SF10">
    <property type="entry name" value="HISTONE DEACETYLASE HDAC1"/>
    <property type="match status" value="1"/>
</dbReference>
<feature type="compositionally biased region" description="Basic and acidic residues" evidence="10">
    <location>
        <begin position="509"/>
        <end position="543"/>
    </location>
</feature>
<proteinExistence type="inferred from homology"/>
<dbReference type="STRING" id="857340.A0A086T1W8"/>
<protein>
    <recommendedName>
        <fullName evidence="2">histone deacetylase</fullName>
        <ecNumber evidence="2">3.5.1.98</ecNumber>
    </recommendedName>
</protein>
<dbReference type="GO" id="GO:0141221">
    <property type="term" value="F:histone deacetylase activity, hydrolytic mechanism"/>
    <property type="evidence" value="ECO:0007669"/>
    <property type="project" value="UniProtKB-EC"/>
</dbReference>
<dbReference type="PRINTS" id="PR01271">
    <property type="entry name" value="HISDACETLASE"/>
</dbReference>
<dbReference type="Pfam" id="PF00850">
    <property type="entry name" value="Hist_deacetyl"/>
    <property type="match status" value="1"/>
</dbReference>
<dbReference type="InterPro" id="IPR023696">
    <property type="entry name" value="Ureohydrolase_dom_sf"/>
</dbReference>
<evidence type="ECO:0000256" key="8">
    <source>
        <dbReference type="ARBA" id="ARBA00023242"/>
    </source>
</evidence>
<comment type="subcellular location">
    <subcellularLocation>
        <location evidence="1">Nucleus</location>
    </subcellularLocation>
</comment>
<accession>A0A086T1W8</accession>
<evidence type="ECO:0000256" key="3">
    <source>
        <dbReference type="ARBA" id="ARBA00022491"/>
    </source>
</evidence>
<dbReference type="PANTHER" id="PTHR10625">
    <property type="entry name" value="HISTONE DEACETYLASE HDAC1-RELATED"/>
    <property type="match status" value="1"/>
</dbReference>
<evidence type="ECO:0000313" key="13">
    <source>
        <dbReference type="Proteomes" id="UP000029964"/>
    </source>
</evidence>
<keyword evidence="3" id="KW-0678">Repressor</keyword>
<feature type="compositionally biased region" description="Acidic residues" evidence="10">
    <location>
        <begin position="330"/>
        <end position="345"/>
    </location>
</feature>
<feature type="domain" description="Histone deacetylase" evidence="11">
    <location>
        <begin position="1"/>
        <end position="253"/>
    </location>
</feature>
<evidence type="ECO:0000256" key="2">
    <source>
        <dbReference type="ARBA" id="ARBA00012111"/>
    </source>
</evidence>
<gene>
    <name evidence="12" type="ORF">ACRE_059010</name>
</gene>
<dbReference type="GO" id="GO:0031507">
    <property type="term" value="P:heterochromatin formation"/>
    <property type="evidence" value="ECO:0007669"/>
    <property type="project" value="TreeGrafter"/>
</dbReference>
<dbReference type="GO" id="GO:0032221">
    <property type="term" value="C:Rpd3S complex"/>
    <property type="evidence" value="ECO:0007669"/>
    <property type="project" value="UniProtKB-ARBA"/>
</dbReference>
<dbReference type="HOGENOM" id="CLU_007727_0_0_1"/>
<dbReference type="FunFam" id="3.40.800.20:FF:000001">
    <property type="entry name" value="Histone deacetylase"/>
    <property type="match status" value="1"/>
</dbReference>
<reference evidence="13" key="1">
    <citation type="journal article" date="2014" name="Genome Announc.">
        <title>Genome sequence and annotation of Acremonium chrysogenum, producer of the beta-lactam antibiotic cephalosporin C.</title>
        <authorList>
            <person name="Terfehr D."/>
            <person name="Dahlmann T.A."/>
            <person name="Specht T."/>
            <person name="Zadra I."/>
            <person name="Kuernsteiner H."/>
            <person name="Kueck U."/>
        </authorList>
    </citation>
    <scope>NUCLEOTIDE SEQUENCE [LARGE SCALE GENOMIC DNA]</scope>
    <source>
        <strain evidence="13">ATCC 11550 / CBS 779.69 / DSM 880 / IAM 14645 / JCM 23072 / IMI 49137</strain>
    </source>
</reference>